<gene>
    <name evidence="2" type="ORF">TRFO_17801</name>
</gene>
<sequence>MNLCSLTEYDILKIQLKNIRNNEGRDYFKKQLETIREFIEKIPNLKEQREMECGIAFIDDCICVQIHNLKNTLNQCKSSVNNSFQYLGYISIRSRTQSNHYLFSALPTLKIMGTSKQWSVRTRSNEGLKSNIANITHFQTITNYITAQNALPLPNNEIIFYDHHKNLNKAKHMYENPQISFKLECDQPMTPLESIENETITSPEENLSQNTDFYEVLDNLITDPPDDYYKQI</sequence>
<accession>A0A1J4KRH9</accession>
<feature type="domain" description="Initiator binding" evidence="1">
    <location>
        <begin position="15"/>
        <end position="124"/>
    </location>
</feature>
<evidence type="ECO:0000313" key="3">
    <source>
        <dbReference type="Proteomes" id="UP000179807"/>
    </source>
</evidence>
<dbReference type="RefSeq" id="XP_068365556.1">
    <property type="nucleotide sequence ID" value="XM_068499801.1"/>
</dbReference>
<keyword evidence="3" id="KW-1185">Reference proteome</keyword>
<dbReference type="AlphaFoldDB" id="A0A1J4KRH9"/>
<organism evidence="2 3">
    <name type="scientific">Tritrichomonas foetus</name>
    <dbReference type="NCBI Taxonomy" id="1144522"/>
    <lineage>
        <taxon>Eukaryota</taxon>
        <taxon>Metamonada</taxon>
        <taxon>Parabasalia</taxon>
        <taxon>Tritrichomonadida</taxon>
        <taxon>Tritrichomonadidae</taxon>
        <taxon>Tritrichomonas</taxon>
    </lineage>
</organism>
<dbReference type="Pfam" id="PF10416">
    <property type="entry name" value="IBD"/>
    <property type="match status" value="1"/>
</dbReference>
<evidence type="ECO:0000259" key="1">
    <source>
        <dbReference type="Pfam" id="PF10416"/>
    </source>
</evidence>
<protein>
    <recommendedName>
        <fullName evidence="1">Initiator binding domain-containing protein</fullName>
    </recommendedName>
</protein>
<dbReference type="VEuPathDB" id="TrichDB:TRFO_17801"/>
<dbReference type="InterPro" id="IPR018845">
    <property type="entry name" value="Initiator-bd"/>
</dbReference>
<name>A0A1J4KRH9_9EUKA</name>
<dbReference type="GeneID" id="94834505"/>
<dbReference type="EMBL" id="MLAK01000564">
    <property type="protein sequence ID" value="OHT12420.1"/>
    <property type="molecule type" value="Genomic_DNA"/>
</dbReference>
<comment type="caution">
    <text evidence="2">The sequence shown here is derived from an EMBL/GenBank/DDBJ whole genome shotgun (WGS) entry which is preliminary data.</text>
</comment>
<evidence type="ECO:0000313" key="2">
    <source>
        <dbReference type="EMBL" id="OHT12420.1"/>
    </source>
</evidence>
<reference evidence="2" key="1">
    <citation type="submission" date="2016-10" db="EMBL/GenBank/DDBJ databases">
        <authorList>
            <person name="Benchimol M."/>
            <person name="Almeida L.G."/>
            <person name="Vasconcelos A.T."/>
            <person name="Perreira-Neves A."/>
            <person name="Rosa I.A."/>
            <person name="Tasca T."/>
            <person name="Bogo M.R."/>
            <person name="de Souza W."/>
        </authorList>
    </citation>
    <scope>NUCLEOTIDE SEQUENCE [LARGE SCALE GENOMIC DNA]</scope>
    <source>
        <strain evidence="2">K</strain>
    </source>
</reference>
<proteinExistence type="predicted"/>
<dbReference type="Proteomes" id="UP000179807">
    <property type="component" value="Unassembled WGS sequence"/>
</dbReference>